<evidence type="ECO:0000313" key="3">
    <source>
        <dbReference type="EMBL" id="EFV13000.1"/>
    </source>
</evidence>
<keyword evidence="4" id="KW-1185">Reference proteome</keyword>
<comment type="similarity">
    <text evidence="1">Belongs to the short-chain dehydrogenases/reductases (SDR) family.</text>
</comment>
<dbReference type="FunFam" id="3.40.50.720:FF:000338">
    <property type="entry name" value="3-oxoacyl-ACP reductase FabG"/>
    <property type="match status" value="1"/>
</dbReference>
<protein>
    <recommendedName>
        <fullName evidence="2">Ketoreductase domain-containing protein</fullName>
    </recommendedName>
</protein>
<dbReference type="InterPro" id="IPR036291">
    <property type="entry name" value="NAD(P)-bd_dom_sf"/>
</dbReference>
<dbReference type="Gene3D" id="3.40.50.720">
    <property type="entry name" value="NAD(P)-binding Rossmann-like Domain"/>
    <property type="match status" value="2"/>
</dbReference>
<evidence type="ECO:0000259" key="2">
    <source>
        <dbReference type="SMART" id="SM00822"/>
    </source>
</evidence>
<reference evidence="3 4" key="1">
    <citation type="journal article" date="2011" name="Stand. Genomic Sci.">
        <title>High quality draft genome sequence of Segniliparus rugosus CDC 945(T)= (ATCC BAA-974(T)).</title>
        <authorList>
            <person name="Earl A.M."/>
            <person name="Desjardins C.A."/>
            <person name="Fitzgerald M.G."/>
            <person name="Arachchi H.M."/>
            <person name="Zeng Q."/>
            <person name="Mehta T."/>
            <person name="Griggs A."/>
            <person name="Birren B.W."/>
            <person name="Toney N.C."/>
            <person name="Carr J."/>
            <person name="Posey J."/>
            <person name="Butler W.R."/>
        </authorList>
    </citation>
    <scope>NUCLEOTIDE SEQUENCE [LARGE SCALE GENOMIC DNA]</scope>
    <source>
        <strain evidence="4">ATCC BAA-974 / DSM 45345 / CCUG 50838 / CIP 108380 / JCM 13579 / CDC 945</strain>
    </source>
</reference>
<dbReference type="PRINTS" id="PR00081">
    <property type="entry name" value="GDHRDH"/>
</dbReference>
<dbReference type="AlphaFoldDB" id="E5XRN7"/>
<dbReference type="PANTHER" id="PTHR42760:SF78">
    <property type="entry name" value="3-OXOACYL-[ACYL-CARRIER-PROTEIN] REDUCTASE [NADH]"/>
    <property type="match status" value="1"/>
</dbReference>
<dbReference type="GO" id="GO:0016616">
    <property type="term" value="F:oxidoreductase activity, acting on the CH-OH group of donors, NAD or NADP as acceptor"/>
    <property type="evidence" value="ECO:0007669"/>
    <property type="project" value="UniProtKB-ARBA"/>
</dbReference>
<accession>E5XRN7</accession>
<dbReference type="NCBIfam" id="NF006110">
    <property type="entry name" value="PRK08261.1"/>
    <property type="match status" value="1"/>
</dbReference>
<dbReference type="Proteomes" id="UP000004816">
    <property type="component" value="Unassembled WGS sequence"/>
</dbReference>
<dbReference type="STRING" id="679197.HMPREF9336_02159"/>
<proteinExistence type="inferred from homology"/>
<dbReference type="Pfam" id="PF13561">
    <property type="entry name" value="adh_short_C2"/>
    <property type="match status" value="1"/>
</dbReference>
<dbReference type="HOGENOM" id="CLU_047208_0_0_11"/>
<dbReference type="InterPro" id="IPR057326">
    <property type="entry name" value="KR_dom"/>
</dbReference>
<organism evidence="3 4">
    <name type="scientific">Segniliparus rugosus (strain ATCC BAA-974 / DSM 45345 / CCUG 50838 / CIP 108380 / JCM 13579 / CDC 945)</name>
    <dbReference type="NCBI Taxonomy" id="679197"/>
    <lineage>
        <taxon>Bacteria</taxon>
        <taxon>Bacillati</taxon>
        <taxon>Actinomycetota</taxon>
        <taxon>Actinomycetes</taxon>
        <taxon>Mycobacteriales</taxon>
        <taxon>Segniliparaceae</taxon>
        <taxon>Segniliparus</taxon>
    </lineage>
</organism>
<dbReference type="eggNOG" id="COG1028">
    <property type="taxonomic scope" value="Bacteria"/>
</dbReference>
<comment type="caution">
    <text evidence="3">The sequence shown here is derived from an EMBL/GenBank/DDBJ whole genome shotgun (WGS) entry which is preliminary data.</text>
</comment>
<gene>
    <name evidence="3" type="ORF">HMPREF9336_02159</name>
</gene>
<dbReference type="OrthoDB" id="9804774at2"/>
<feature type="domain" description="Ketoreductase" evidence="2">
    <location>
        <begin position="219"/>
        <end position="399"/>
    </location>
</feature>
<dbReference type="PANTHER" id="PTHR42760">
    <property type="entry name" value="SHORT-CHAIN DEHYDROGENASES/REDUCTASES FAMILY MEMBER"/>
    <property type="match status" value="1"/>
</dbReference>
<evidence type="ECO:0000313" key="4">
    <source>
        <dbReference type="Proteomes" id="UP000004816"/>
    </source>
</evidence>
<sequence>MASPLGKDPISTLWTSGAGKFVTKQLGLPQPPALYRYKPGKPLLPGPVLIGGSGANGGGKLVEPLLHILRDDYELITLNRGARGADKLGALVFDATEITDPDGLVSLYQFFNANLRSLGKSGRVVVIGTTPEEAGSPVAQAVQRGLEGFTRSVAKELLAGSTAQLVYLAPGASTGLTALESTVRFLLSGKSAYVDAQVIRVGSADAKAPESWAKPLADRVAVVTGAARGIGAAIAEVFVRDGAKVIVVDVPQAADALAETAKRLGGIAVAADVTSPEAATALAEASKEFGGIDVLVNNAGITRDKLLVNMDAAKWGAVIAVNLKAPLQLANALFESGTLKDGGAVVDVASIAGIAGNRGQTNYALTKAGVIGLVDAYKSVYAQRGITINAVAPGFIETPMTGAIPLINREVGRRLNSLLQGGLPVDVAETIAYFAASSSSSVTGNVVRVCGQMTLGA</sequence>
<dbReference type="SMART" id="SM00822">
    <property type="entry name" value="PKS_KR"/>
    <property type="match status" value="1"/>
</dbReference>
<dbReference type="EMBL" id="ACZI02000002">
    <property type="protein sequence ID" value="EFV13000.1"/>
    <property type="molecule type" value="Genomic_DNA"/>
</dbReference>
<evidence type="ECO:0000256" key="1">
    <source>
        <dbReference type="ARBA" id="ARBA00006484"/>
    </source>
</evidence>
<dbReference type="PRINTS" id="PR00080">
    <property type="entry name" value="SDRFAMILY"/>
</dbReference>
<name>E5XRN7_SEGRC</name>
<dbReference type="InterPro" id="IPR002347">
    <property type="entry name" value="SDR_fam"/>
</dbReference>
<dbReference type="SUPFAM" id="SSF51735">
    <property type="entry name" value="NAD(P)-binding Rossmann-fold domains"/>
    <property type="match status" value="1"/>
</dbReference>
<dbReference type="RefSeq" id="WP_007470258.1">
    <property type="nucleotide sequence ID" value="NZ_KI391953.1"/>
</dbReference>